<accession>A0A2T0JB18</accession>
<comment type="caution">
    <text evidence="12">The sequence shown here is derived from an EMBL/GenBank/DDBJ whole genome shotgun (WGS) entry which is preliminary data.</text>
</comment>
<keyword evidence="13" id="KW-1185">Reference proteome</keyword>
<feature type="domain" description="Histidine kinase" evidence="11">
    <location>
        <begin position="65"/>
        <end position="279"/>
    </location>
</feature>
<dbReference type="Pfam" id="PF02518">
    <property type="entry name" value="HATPase_c"/>
    <property type="match status" value="1"/>
</dbReference>
<dbReference type="GO" id="GO:0000156">
    <property type="term" value="F:phosphorelay response regulator activity"/>
    <property type="evidence" value="ECO:0007669"/>
    <property type="project" value="TreeGrafter"/>
</dbReference>
<keyword evidence="5" id="KW-0808">Transferase</keyword>
<gene>
    <name evidence="12" type="ORF">CLV67_14716</name>
</gene>
<dbReference type="Gene3D" id="1.10.287.130">
    <property type="match status" value="1"/>
</dbReference>
<keyword evidence="8" id="KW-0067">ATP-binding</keyword>
<dbReference type="GO" id="GO:0005886">
    <property type="term" value="C:plasma membrane"/>
    <property type="evidence" value="ECO:0007669"/>
    <property type="project" value="UniProtKB-SubCell"/>
</dbReference>
<dbReference type="InterPro" id="IPR036890">
    <property type="entry name" value="HATPase_C_sf"/>
</dbReference>
<dbReference type="SMART" id="SM00388">
    <property type="entry name" value="HisKA"/>
    <property type="match status" value="1"/>
</dbReference>
<organism evidence="12 13">
    <name type="scientific">Actinoplanes italicus</name>
    <dbReference type="NCBI Taxonomy" id="113567"/>
    <lineage>
        <taxon>Bacteria</taxon>
        <taxon>Bacillati</taxon>
        <taxon>Actinomycetota</taxon>
        <taxon>Actinomycetes</taxon>
        <taxon>Micromonosporales</taxon>
        <taxon>Micromonosporaceae</taxon>
        <taxon>Actinoplanes</taxon>
    </lineage>
</organism>
<dbReference type="EMBL" id="PVMZ01000047">
    <property type="protein sequence ID" value="PRX04730.1"/>
    <property type="molecule type" value="Genomic_DNA"/>
</dbReference>
<dbReference type="PRINTS" id="PR00344">
    <property type="entry name" value="BCTRLSENSOR"/>
</dbReference>
<dbReference type="Pfam" id="PF00512">
    <property type="entry name" value="HisKA"/>
    <property type="match status" value="1"/>
</dbReference>
<name>A0A2T0JB18_9ACTN</name>
<sequence length="300" mass="31903">MPRDESEETLAFMAGPGRRLARSRPGARRFPYSLSGGGLRSRRCRWARPPAASEHESELRALMVMASHDLKNPLATITAHIEMLRADYADTLGEAFGRDLAAIERGLHRLTTLTQDLLTYAKADHTLSLATVSLSGMVDDVIADHAVTASTPPEITVTGTLPDVPADAALLRHVLDNLVGNAVKYTRPGTAARIEISARVRTNGSVLVEVADRGIGIPAADRSQVFDSFRRCANSTGYPGTGLGLAICKRIIERHGGRIGVDENPGGGSRFWFTVPTGPAGSGKPDIVTAIHATAPDSAP</sequence>
<keyword evidence="6" id="KW-0547">Nucleotide-binding</keyword>
<keyword evidence="4" id="KW-0597">Phosphoprotein</keyword>
<dbReference type="PROSITE" id="PS50109">
    <property type="entry name" value="HIS_KIN"/>
    <property type="match status" value="1"/>
</dbReference>
<dbReference type="CDD" id="cd00075">
    <property type="entry name" value="HATPase"/>
    <property type="match status" value="1"/>
</dbReference>
<dbReference type="InterPro" id="IPR005467">
    <property type="entry name" value="His_kinase_dom"/>
</dbReference>
<dbReference type="OrthoDB" id="5241249at2"/>
<comment type="subcellular location">
    <subcellularLocation>
        <location evidence="2">Cell membrane</location>
    </subcellularLocation>
</comment>
<dbReference type="Proteomes" id="UP000239415">
    <property type="component" value="Unassembled WGS sequence"/>
</dbReference>
<comment type="catalytic activity">
    <reaction evidence="1">
        <text>ATP + protein L-histidine = ADP + protein N-phospho-L-histidine.</text>
        <dbReference type="EC" id="2.7.13.3"/>
    </reaction>
</comment>
<reference evidence="12 13" key="1">
    <citation type="submission" date="2018-03" db="EMBL/GenBank/DDBJ databases">
        <title>Genomic Encyclopedia of Archaeal and Bacterial Type Strains, Phase II (KMG-II): from individual species to whole genera.</title>
        <authorList>
            <person name="Goeker M."/>
        </authorList>
    </citation>
    <scope>NUCLEOTIDE SEQUENCE [LARGE SCALE GENOMIC DNA]</scope>
    <source>
        <strain evidence="12 13">DSM 43146</strain>
    </source>
</reference>
<proteinExistence type="predicted"/>
<dbReference type="Gene3D" id="3.30.565.10">
    <property type="entry name" value="Histidine kinase-like ATPase, C-terminal domain"/>
    <property type="match status" value="1"/>
</dbReference>
<dbReference type="PANTHER" id="PTHR42878:SF7">
    <property type="entry name" value="SENSOR HISTIDINE KINASE GLRK"/>
    <property type="match status" value="1"/>
</dbReference>
<keyword evidence="9" id="KW-0902">Two-component regulatory system</keyword>
<evidence type="ECO:0000256" key="6">
    <source>
        <dbReference type="ARBA" id="ARBA00022741"/>
    </source>
</evidence>
<dbReference type="SMART" id="SM00387">
    <property type="entry name" value="HATPase_c"/>
    <property type="match status" value="1"/>
</dbReference>
<evidence type="ECO:0000256" key="1">
    <source>
        <dbReference type="ARBA" id="ARBA00000085"/>
    </source>
</evidence>
<evidence type="ECO:0000256" key="7">
    <source>
        <dbReference type="ARBA" id="ARBA00022777"/>
    </source>
</evidence>
<dbReference type="InterPro" id="IPR003594">
    <property type="entry name" value="HATPase_dom"/>
</dbReference>
<evidence type="ECO:0000259" key="11">
    <source>
        <dbReference type="PROSITE" id="PS50109"/>
    </source>
</evidence>
<dbReference type="FunFam" id="3.30.565.10:FF:000006">
    <property type="entry name" value="Sensor histidine kinase WalK"/>
    <property type="match status" value="1"/>
</dbReference>
<dbReference type="EC" id="2.7.13.3" evidence="3"/>
<evidence type="ECO:0000256" key="8">
    <source>
        <dbReference type="ARBA" id="ARBA00022840"/>
    </source>
</evidence>
<evidence type="ECO:0000256" key="10">
    <source>
        <dbReference type="ARBA" id="ARBA00039401"/>
    </source>
</evidence>
<evidence type="ECO:0000256" key="9">
    <source>
        <dbReference type="ARBA" id="ARBA00023012"/>
    </source>
</evidence>
<dbReference type="SUPFAM" id="SSF55874">
    <property type="entry name" value="ATPase domain of HSP90 chaperone/DNA topoisomerase II/histidine kinase"/>
    <property type="match status" value="1"/>
</dbReference>
<evidence type="ECO:0000256" key="3">
    <source>
        <dbReference type="ARBA" id="ARBA00012438"/>
    </source>
</evidence>
<dbReference type="GO" id="GO:0030295">
    <property type="term" value="F:protein kinase activator activity"/>
    <property type="evidence" value="ECO:0007669"/>
    <property type="project" value="TreeGrafter"/>
</dbReference>
<evidence type="ECO:0000256" key="5">
    <source>
        <dbReference type="ARBA" id="ARBA00022679"/>
    </source>
</evidence>
<dbReference type="GO" id="GO:0005524">
    <property type="term" value="F:ATP binding"/>
    <property type="evidence" value="ECO:0007669"/>
    <property type="project" value="UniProtKB-KW"/>
</dbReference>
<dbReference type="GO" id="GO:0007234">
    <property type="term" value="P:osmosensory signaling via phosphorelay pathway"/>
    <property type="evidence" value="ECO:0007669"/>
    <property type="project" value="TreeGrafter"/>
</dbReference>
<dbReference type="GO" id="GO:0000155">
    <property type="term" value="F:phosphorelay sensor kinase activity"/>
    <property type="evidence" value="ECO:0007669"/>
    <property type="project" value="InterPro"/>
</dbReference>
<keyword evidence="7" id="KW-0418">Kinase</keyword>
<protein>
    <recommendedName>
        <fullName evidence="10">Sensor-like histidine kinase SenX3</fullName>
        <ecNumber evidence="3">2.7.13.3</ecNumber>
    </recommendedName>
</protein>
<dbReference type="InterPro" id="IPR050351">
    <property type="entry name" value="BphY/WalK/GraS-like"/>
</dbReference>
<dbReference type="InterPro" id="IPR004358">
    <property type="entry name" value="Sig_transdc_His_kin-like_C"/>
</dbReference>
<dbReference type="SUPFAM" id="SSF47384">
    <property type="entry name" value="Homodimeric domain of signal transducing histidine kinase"/>
    <property type="match status" value="1"/>
</dbReference>
<evidence type="ECO:0000313" key="12">
    <source>
        <dbReference type="EMBL" id="PRX04730.1"/>
    </source>
</evidence>
<dbReference type="PANTHER" id="PTHR42878">
    <property type="entry name" value="TWO-COMPONENT HISTIDINE KINASE"/>
    <property type="match status" value="1"/>
</dbReference>
<evidence type="ECO:0000256" key="2">
    <source>
        <dbReference type="ARBA" id="ARBA00004236"/>
    </source>
</evidence>
<evidence type="ECO:0000313" key="13">
    <source>
        <dbReference type="Proteomes" id="UP000239415"/>
    </source>
</evidence>
<dbReference type="InterPro" id="IPR003661">
    <property type="entry name" value="HisK_dim/P_dom"/>
</dbReference>
<dbReference type="CDD" id="cd00082">
    <property type="entry name" value="HisKA"/>
    <property type="match status" value="1"/>
</dbReference>
<dbReference type="AlphaFoldDB" id="A0A2T0JB18"/>
<dbReference type="InterPro" id="IPR036097">
    <property type="entry name" value="HisK_dim/P_sf"/>
</dbReference>
<evidence type="ECO:0000256" key="4">
    <source>
        <dbReference type="ARBA" id="ARBA00022553"/>
    </source>
</evidence>